<name>A0A809SA83_9PROT</name>
<feature type="transmembrane region" description="Helical" evidence="1">
    <location>
        <begin position="161"/>
        <end position="181"/>
    </location>
</feature>
<dbReference type="Proteomes" id="UP000463939">
    <property type="component" value="Chromosome"/>
</dbReference>
<dbReference type="KEGG" id="sniv:SFSGTM_21300"/>
<dbReference type="Gene3D" id="3.30.450.40">
    <property type="match status" value="1"/>
</dbReference>
<keyword evidence="5" id="KW-1185">Reference proteome</keyword>
<dbReference type="Pfam" id="PF00990">
    <property type="entry name" value="GGDEF"/>
    <property type="match status" value="1"/>
</dbReference>
<feature type="domain" description="GGDEF" evidence="3">
    <location>
        <begin position="440"/>
        <end position="569"/>
    </location>
</feature>
<dbReference type="SUPFAM" id="SSF141868">
    <property type="entry name" value="EAL domain-like"/>
    <property type="match status" value="1"/>
</dbReference>
<dbReference type="Pfam" id="PF00563">
    <property type="entry name" value="EAL"/>
    <property type="match status" value="1"/>
</dbReference>
<dbReference type="SUPFAM" id="SSF55781">
    <property type="entry name" value="GAF domain-like"/>
    <property type="match status" value="1"/>
</dbReference>
<dbReference type="InterPro" id="IPR003018">
    <property type="entry name" value="GAF"/>
</dbReference>
<gene>
    <name evidence="4" type="ORF">SFSGTM_21300</name>
</gene>
<dbReference type="CDD" id="cd01949">
    <property type="entry name" value="GGDEF"/>
    <property type="match status" value="1"/>
</dbReference>
<evidence type="ECO:0000313" key="5">
    <source>
        <dbReference type="Proteomes" id="UP000463939"/>
    </source>
</evidence>
<reference evidence="5" key="1">
    <citation type="submission" date="2019-11" db="EMBL/GenBank/DDBJ databases">
        <title>Isolation and characterization of a novel species in the genus Sulfuriferula.</title>
        <authorList>
            <person name="Mochizuki J."/>
            <person name="Kojima H."/>
            <person name="Fukui M."/>
        </authorList>
    </citation>
    <scope>NUCLEOTIDE SEQUENCE [LARGE SCALE GENOMIC DNA]</scope>
    <source>
        <strain evidence="5">SGTM</strain>
    </source>
</reference>
<dbReference type="Gene3D" id="3.30.70.270">
    <property type="match status" value="1"/>
</dbReference>
<dbReference type="PROSITE" id="PS50887">
    <property type="entry name" value="GGDEF"/>
    <property type="match status" value="1"/>
</dbReference>
<dbReference type="Pfam" id="PF13185">
    <property type="entry name" value="GAF_2"/>
    <property type="match status" value="1"/>
</dbReference>
<dbReference type="InterPro" id="IPR001633">
    <property type="entry name" value="EAL_dom"/>
</dbReference>
<dbReference type="InterPro" id="IPR029016">
    <property type="entry name" value="GAF-like_dom_sf"/>
</dbReference>
<dbReference type="RefSeq" id="WP_162085203.1">
    <property type="nucleotide sequence ID" value="NZ_AP021881.1"/>
</dbReference>
<dbReference type="InterPro" id="IPR050706">
    <property type="entry name" value="Cyclic-di-GMP_PDE-like"/>
</dbReference>
<dbReference type="InterPro" id="IPR043128">
    <property type="entry name" value="Rev_trsase/Diguanyl_cyclase"/>
</dbReference>
<dbReference type="SUPFAM" id="SSF55073">
    <property type="entry name" value="Nucleotide cyclase"/>
    <property type="match status" value="1"/>
</dbReference>
<dbReference type="SMART" id="SM00052">
    <property type="entry name" value="EAL"/>
    <property type="match status" value="1"/>
</dbReference>
<dbReference type="InterPro" id="IPR000160">
    <property type="entry name" value="GGDEF_dom"/>
</dbReference>
<keyword evidence="1" id="KW-1133">Transmembrane helix</keyword>
<dbReference type="InterPro" id="IPR035919">
    <property type="entry name" value="EAL_sf"/>
</dbReference>
<sequence length="848" mass="94973">MKIHKLTLVGIVTLGLALIILSIGFYTIARIEMISKITDGLEQSLFDLESNTRRALQNDRGEDVQAILDQVSVLNKAVAEASFSRNGRTIEASSSRSLNGSAISRAYLPLSQMKIGLTSRNHLFYRDDFYYFEGAQKYNATLLIQVNEEYVFGHLQKIASYYWLAVFLTLVLLGTIMFLVIRRVLVIPLEMLTQHAQSADSKKEAYFIDELAELDCTLSDSFTHMRNQQHNLQIALDESHYLDEILRTVADINQLLITASGVEELIGKSVQRLSQHPGYAACWLATSNPNDRIEIKALSSSLSSKLIVGMVLDDGTDSLNSPVIQAFGQRKTIVVDQLQSHAANTPWYLFAENDTHGSFIALPLLPSVHDKPIGVLGLYSLPTIGFAAKEIAMLEELAGDVGFAIRAFMQRDQLENHLTTDPTTQLPNRVALADRLVADPNVMLSIINIDRFSDINEVYGVVIGDGVLAEYGRWLSHLLDSRDDISLFKIGSDEYVLVFSECINLMQCKEFLDHLIMLSAKASFVIDDVEIVLTVTVGMAAASDQVLEHATSALKQAKLARQSIQMYDSTLSKRGQESNIAWYKRLREAIEESRIVPYFQPIVNNQTRRIVKYEALMRLIERDGNVVSPYEFLGIAKKTKLYGQLTKMMVDKVIAVFKDSDIPVSINLSTEDLLNGELADYLERTILLNQIGKIIIFEILESEGIENYVEVSAFVERFKSIGCRFAIDDFGSGYSNFDHLLKLNIDTLKIDGSLIKNLPHDRNAQIIVKHICDFAGEMGISTVAEFVSNEEITGRSVKLALMHHKVIISMSQHSCWSGNDWIENAEDGDGHLQMQQGPSWICQPLRLI</sequence>
<organism evidence="4 5">
    <name type="scientific">Sulfuriferula nivalis</name>
    <dbReference type="NCBI Taxonomy" id="2675298"/>
    <lineage>
        <taxon>Bacteria</taxon>
        <taxon>Pseudomonadati</taxon>
        <taxon>Pseudomonadota</taxon>
        <taxon>Betaproteobacteria</taxon>
        <taxon>Nitrosomonadales</taxon>
        <taxon>Sulfuricellaceae</taxon>
        <taxon>Sulfuriferula</taxon>
    </lineage>
</organism>
<dbReference type="NCBIfam" id="TIGR00254">
    <property type="entry name" value="GGDEF"/>
    <property type="match status" value="1"/>
</dbReference>
<feature type="transmembrane region" description="Helical" evidence="1">
    <location>
        <begin position="6"/>
        <end position="28"/>
    </location>
</feature>
<dbReference type="Gene3D" id="3.20.20.450">
    <property type="entry name" value="EAL domain"/>
    <property type="match status" value="1"/>
</dbReference>
<dbReference type="SMART" id="SM00267">
    <property type="entry name" value="GGDEF"/>
    <property type="match status" value="1"/>
</dbReference>
<evidence type="ECO:0008006" key="6">
    <source>
        <dbReference type="Google" id="ProtNLM"/>
    </source>
</evidence>
<dbReference type="PANTHER" id="PTHR33121:SF71">
    <property type="entry name" value="OXYGEN SENSOR PROTEIN DOSP"/>
    <property type="match status" value="1"/>
</dbReference>
<keyword evidence="1" id="KW-0472">Membrane</keyword>
<accession>A0A809SA83</accession>
<dbReference type="PANTHER" id="PTHR33121">
    <property type="entry name" value="CYCLIC DI-GMP PHOSPHODIESTERASE PDEF"/>
    <property type="match status" value="1"/>
</dbReference>
<keyword evidence="1" id="KW-0812">Transmembrane</keyword>
<evidence type="ECO:0000313" key="4">
    <source>
        <dbReference type="EMBL" id="BBP01422.1"/>
    </source>
</evidence>
<dbReference type="CDD" id="cd01948">
    <property type="entry name" value="EAL"/>
    <property type="match status" value="1"/>
</dbReference>
<evidence type="ECO:0000259" key="2">
    <source>
        <dbReference type="PROSITE" id="PS50883"/>
    </source>
</evidence>
<dbReference type="EMBL" id="AP021881">
    <property type="protein sequence ID" value="BBP01422.1"/>
    <property type="molecule type" value="Genomic_DNA"/>
</dbReference>
<dbReference type="GO" id="GO:0071111">
    <property type="term" value="F:cyclic-guanylate-specific phosphodiesterase activity"/>
    <property type="evidence" value="ECO:0007669"/>
    <property type="project" value="InterPro"/>
</dbReference>
<dbReference type="InterPro" id="IPR029787">
    <property type="entry name" value="Nucleotide_cyclase"/>
</dbReference>
<evidence type="ECO:0000256" key="1">
    <source>
        <dbReference type="SAM" id="Phobius"/>
    </source>
</evidence>
<proteinExistence type="predicted"/>
<protein>
    <recommendedName>
        <fullName evidence="6">Diguanylate cyclase/phosphodiesterase</fullName>
    </recommendedName>
</protein>
<feature type="domain" description="EAL" evidence="2">
    <location>
        <begin position="579"/>
        <end position="826"/>
    </location>
</feature>
<dbReference type="PROSITE" id="PS50883">
    <property type="entry name" value="EAL"/>
    <property type="match status" value="1"/>
</dbReference>
<dbReference type="AlphaFoldDB" id="A0A809SA83"/>
<evidence type="ECO:0000259" key="3">
    <source>
        <dbReference type="PROSITE" id="PS50887"/>
    </source>
</evidence>